<dbReference type="GO" id="GO:0015941">
    <property type="term" value="P:pantothenate catabolic process"/>
    <property type="evidence" value="ECO:0007669"/>
    <property type="project" value="InterPro"/>
</dbReference>
<keyword evidence="3" id="KW-0479">Metal-binding</keyword>
<feature type="binding site" evidence="3">
    <location>
        <position position="346"/>
    </location>
    <ligand>
        <name>CTP</name>
        <dbReference type="ChEBI" id="CHEBI:37563"/>
    </ligand>
</feature>
<feature type="active site" description="Proton donor" evidence="3">
    <location>
        <position position="159"/>
    </location>
</feature>
<comment type="similarity">
    <text evidence="3 4">In the N-terminal section; belongs to the HFCD (homo-oligomeric flavin containing Cys decarboxylase) superfamily.</text>
</comment>
<dbReference type="InterPro" id="IPR036551">
    <property type="entry name" value="Flavin_trans-like"/>
</dbReference>
<evidence type="ECO:0000256" key="1">
    <source>
        <dbReference type="ARBA" id="ARBA00022793"/>
    </source>
</evidence>
<evidence type="ECO:0000256" key="4">
    <source>
        <dbReference type="RuleBase" id="RU364078"/>
    </source>
</evidence>
<comment type="similarity">
    <text evidence="3 4">In the C-terminal section; belongs to the PPC synthetase family.</text>
</comment>
<dbReference type="GO" id="GO:0071513">
    <property type="term" value="C:phosphopantothenoylcysteine decarboxylase complex"/>
    <property type="evidence" value="ECO:0007669"/>
    <property type="project" value="TreeGrafter"/>
</dbReference>
<dbReference type="GO" id="GO:0015937">
    <property type="term" value="P:coenzyme A biosynthetic process"/>
    <property type="evidence" value="ECO:0007669"/>
    <property type="project" value="UniProtKB-UniRule"/>
</dbReference>
<evidence type="ECO:0000256" key="3">
    <source>
        <dbReference type="HAMAP-Rule" id="MF_02225"/>
    </source>
</evidence>
<keyword evidence="3" id="KW-0511">Multifunctional enzyme</keyword>
<gene>
    <name evidence="3" type="primary">coaBC</name>
    <name evidence="7" type="ORF">CALK_1885</name>
</gene>
<comment type="function">
    <text evidence="3">Catalyzes two sequential steps in the biosynthesis of coenzyme A. In the first step cysteine is conjugated to 4'-phosphopantothenate to form 4-phosphopantothenoylcysteine. In the second step the latter compound is decarboxylated to form 4'-phosphopantotheine.</text>
</comment>
<feature type="binding site" evidence="3">
    <location>
        <position position="293"/>
    </location>
    <ligand>
        <name>CTP</name>
        <dbReference type="ChEBI" id="CHEBI:37563"/>
    </ligand>
</feature>
<dbReference type="PATRIC" id="fig|1313304.3.peg.1795"/>
<dbReference type="Proteomes" id="UP000017148">
    <property type="component" value="Unassembled WGS sequence"/>
</dbReference>
<dbReference type="EC" id="6.3.2.5" evidence="3"/>
<comment type="caution">
    <text evidence="7">The sequence shown here is derived from an EMBL/GenBank/DDBJ whole genome shotgun (WGS) entry which is preliminary data.</text>
</comment>
<comment type="cofactor">
    <cofactor evidence="3">
        <name>Mg(2+)</name>
        <dbReference type="ChEBI" id="CHEBI:18420"/>
    </cofactor>
</comment>
<dbReference type="PANTHER" id="PTHR14359:SF6">
    <property type="entry name" value="PHOSPHOPANTOTHENOYLCYSTEINE DECARBOXYLASE"/>
    <property type="match status" value="1"/>
</dbReference>
<feature type="region of interest" description="Phosphopantothenate--cysteine ligase" evidence="3">
    <location>
        <begin position="193"/>
        <end position="404"/>
    </location>
</feature>
<feature type="binding site" evidence="3">
    <location>
        <position position="350"/>
    </location>
    <ligand>
        <name>CTP</name>
        <dbReference type="ChEBI" id="CHEBI:37563"/>
    </ligand>
</feature>
<dbReference type="HAMAP" id="MF_02225">
    <property type="entry name" value="CoaBC"/>
    <property type="match status" value="1"/>
</dbReference>
<dbReference type="SUPFAM" id="SSF102645">
    <property type="entry name" value="CoaB-like"/>
    <property type="match status" value="1"/>
</dbReference>
<dbReference type="InterPro" id="IPR035929">
    <property type="entry name" value="CoaB-like_sf"/>
</dbReference>
<feature type="binding site" evidence="3">
    <location>
        <position position="333"/>
    </location>
    <ligand>
        <name>CTP</name>
        <dbReference type="ChEBI" id="CHEBI:37563"/>
    </ligand>
</feature>
<keyword evidence="3" id="KW-0460">Magnesium</keyword>
<feature type="domain" description="Flavoprotein" evidence="5">
    <location>
        <begin position="9"/>
        <end position="174"/>
    </location>
</feature>
<keyword evidence="1 3" id="KW-0210">Decarboxylase</keyword>
<evidence type="ECO:0000256" key="2">
    <source>
        <dbReference type="ARBA" id="ARBA00023239"/>
    </source>
</evidence>
<evidence type="ECO:0000259" key="5">
    <source>
        <dbReference type="Pfam" id="PF02441"/>
    </source>
</evidence>
<keyword evidence="8" id="KW-1185">Reference proteome</keyword>
<dbReference type="SUPFAM" id="SSF52507">
    <property type="entry name" value="Homo-oligomeric flavin-containing Cys decarboxylases, HFCD"/>
    <property type="match status" value="1"/>
</dbReference>
<comment type="pathway">
    <text evidence="3 4">Cofactor biosynthesis; coenzyme A biosynthesis; CoA from (R)-pantothenate: step 3/5.</text>
</comment>
<dbReference type="AlphaFoldDB" id="U7D6R9"/>
<dbReference type="InterPro" id="IPR003382">
    <property type="entry name" value="Flavoprotein"/>
</dbReference>
<keyword evidence="3 4" id="KW-0285">Flavoprotein</keyword>
<dbReference type="Pfam" id="PF04127">
    <property type="entry name" value="DFP"/>
    <property type="match status" value="1"/>
</dbReference>
<dbReference type="PANTHER" id="PTHR14359">
    <property type="entry name" value="HOMO-OLIGOMERIC FLAVIN CONTAINING CYS DECARBOXYLASE FAMILY"/>
    <property type="match status" value="1"/>
</dbReference>
<dbReference type="RefSeq" id="WP_022637313.1">
    <property type="nucleotide sequence ID" value="NZ_ASJR01000016.1"/>
</dbReference>
<dbReference type="STRING" id="1313304.CALK_1885"/>
<dbReference type="InterPro" id="IPR007085">
    <property type="entry name" value="DNA/pantothenate-metab_flavo_C"/>
</dbReference>
<dbReference type="eggNOG" id="COG0452">
    <property type="taxonomic scope" value="Bacteria"/>
</dbReference>
<dbReference type="EMBL" id="ASJR01000016">
    <property type="protein sequence ID" value="ERP31266.1"/>
    <property type="molecule type" value="Genomic_DNA"/>
</dbReference>
<dbReference type="Gene3D" id="3.40.50.10300">
    <property type="entry name" value="CoaB-like"/>
    <property type="match status" value="1"/>
</dbReference>
<accession>U7D6R9</accession>
<dbReference type="NCBIfam" id="TIGR00521">
    <property type="entry name" value="coaBC_dfp"/>
    <property type="match status" value="1"/>
</dbReference>
<comment type="pathway">
    <text evidence="3 4">Cofactor biosynthesis; coenzyme A biosynthesis; CoA from (R)-pantothenate: step 2/5.</text>
</comment>
<feature type="domain" description="DNA/pantothenate metabolism flavoprotein C-terminal" evidence="6">
    <location>
        <begin position="188"/>
        <end position="402"/>
    </location>
</feature>
<comment type="cofactor">
    <cofactor evidence="3">
        <name>FMN</name>
        <dbReference type="ChEBI" id="CHEBI:58210"/>
    </cofactor>
    <text evidence="3">Binds 1 FMN per subunit.</text>
</comment>
<dbReference type="EC" id="4.1.1.36" evidence="3"/>
<sequence>MNTSGEIRNILIGVSGGIAAYKIPILVRLLRKNGYAVKVVLSPMGARLVSAETLRTLSGNTVYTEVTSSEYDMGHISLQEWADLFLVAPATANTLGKFRCALADSLLTTLGISLTVPLLFAPAMNDAMWANEGVQENIHAISQRHNCCILPIAEGELACGVRGAGRMVEPEDLYAYIDMATSSYIPVLAGKRILITSGPTCEPLDPVRVLSNRSSGKMGTALARAALYLGARDVVFIHGPQREQLPAGCCCVSVTTAQQMHKAVQAHMSSCDMGIMAAAVGDFSCAGDVPSEKIRREASGDSQGKYTLALEKNEDIAAWFGRHKSSHQLLITFSLETEGLERAAEKMRRKNADFTVYNTVSEGLEGDTTEIRLLSRASDAVVLHMHDVSKNDAARGILEAVVSV</sequence>
<protein>
    <recommendedName>
        <fullName evidence="3">Coenzyme A biosynthesis bifunctional protein CoaBC</fullName>
    </recommendedName>
    <alternativeName>
        <fullName evidence="3">DNA/pantothenate metabolism flavoprotein</fullName>
    </alternativeName>
    <alternativeName>
        <fullName evidence="3">Phosphopantothenoylcysteine synthetase/decarboxylase</fullName>
        <shortName evidence="3">PPCS-PPCDC</shortName>
    </alternativeName>
    <domain>
        <recommendedName>
            <fullName evidence="3">Phosphopantothenoylcysteine decarboxylase</fullName>
            <shortName evidence="3">PPC decarboxylase</shortName>
            <shortName evidence="3">PPC-DC</shortName>
            <ecNumber evidence="3">4.1.1.36</ecNumber>
        </recommendedName>
        <alternativeName>
            <fullName evidence="3">CoaC</fullName>
        </alternativeName>
    </domain>
    <domain>
        <recommendedName>
            <fullName evidence="3">Phosphopantothenate--cysteine ligase</fullName>
            <ecNumber evidence="3">6.3.2.5</ecNumber>
        </recommendedName>
        <alternativeName>
            <fullName evidence="3">CoaB</fullName>
        </alternativeName>
        <alternativeName>
            <fullName evidence="3">Phosphopantothenoylcysteine synthetase</fullName>
            <shortName evidence="3">PPC synthetase</shortName>
            <shortName evidence="3">PPC-S</shortName>
        </alternativeName>
    </domain>
</protein>
<name>U7D6R9_9BACT</name>
<comment type="catalytic activity">
    <reaction evidence="3 4">
        <text>N-[(R)-4-phosphopantothenoyl]-L-cysteine + H(+) = (R)-4'-phosphopantetheine + CO2</text>
        <dbReference type="Rhea" id="RHEA:16793"/>
        <dbReference type="ChEBI" id="CHEBI:15378"/>
        <dbReference type="ChEBI" id="CHEBI:16526"/>
        <dbReference type="ChEBI" id="CHEBI:59458"/>
        <dbReference type="ChEBI" id="CHEBI:61723"/>
        <dbReference type="EC" id="4.1.1.36"/>
    </reaction>
</comment>
<dbReference type="OrthoDB" id="9802554at2"/>
<dbReference type="Gene3D" id="3.40.50.1950">
    <property type="entry name" value="Flavin prenyltransferase-like"/>
    <property type="match status" value="1"/>
</dbReference>
<dbReference type="GO" id="GO:0004632">
    <property type="term" value="F:phosphopantothenate--cysteine ligase activity"/>
    <property type="evidence" value="ECO:0007669"/>
    <property type="project" value="UniProtKB-UniRule"/>
</dbReference>
<evidence type="ECO:0000313" key="7">
    <source>
        <dbReference type="EMBL" id="ERP31266.1"/>
    </source>
</evidence>
<keyword evidence="3 4" id="KW-0288">FMN</keyword>
<keyword evidence="3 4" id="KW-0436">Ligase</keyword>
<dbReference type="GO" id="GO:0046872">
    <property type="term" value="F:metal ion binding"/>
    <property type="evidence" value="ECO:0007669"/>
    <property type="project" value="UniProtKB-KW"/>
</dbReference>
<comment type="catalytic activity">
    <reaction evidence="3 4">
        <text>(R)-4'-phosphopantothenate + L-cysteine + CTP = N-[(R)-4-phosphopantothenoyl]-L-cysteine + CMP + diphosphate + H(+)</text>
        <dbReference type="Rhea" id="RHEA:19397"/>
        <dbReference type="ChEBI" id="CHEBI:10986"/>
        <dbReference type="ChEBI" id="CHEBI:15378"/>
        <dbReference type="ChEBI" id="CHEBI:33019"/>
        <dbReference type="ChEBI" id="CHEBI:35235"/>
        <dbReference type="ChEBI" id="CHEBI:37563"/>
        <dbReference type="ChEBI" id="CHEBI:59458"/>
        <dbReference type="ChEBI" id="CHEBI:60377"/>
        <dbReference type="EC" id="6.3.2.5"/>
    </reaction>
</comment>
<dbReference type="GO" id="GO:0010181">
    <property type="term" value="F:FMN binding"/>
    <property type="evidence" value="ECO:0007669"/>
    <property type="project" value="UniProtKB-UniRule"/>
</dbReference>
<keyword evidence="2 3" id="KW-0456">Lyase</keyword>
<feature type="region of interest" description="Phosphopantothenoylcysteine decarboxylase" evidence="3">
    <location>
        <begin position="1"/>
        <end position="192"/>
    </location>
</feature>
<evidence type="ECO:0000259" key="6">
    <source>
        <dbReference type="Pfam" id="PF04127"/>
    </source>
</evidence>
<dbReference type="Pfam" id="PF02441">
    <property type="entry name" value="Flavoprotein"/>
    <property type="match status" value="1"/>
</dbReference>
<evidence type="ECO:0000313" key="8">
    <source>
        <dbReference type="Proteomes" id="UP000017148"/>
    </source>
</evidence>
<dbReference type="GO" id="GO:0004633">
    <property type="term" value="F:phosphopantothenoylcysteine decarboxylase activity"/>
    <property type="evidence" value="ECO:0007669"/>
    <property type="project" value="UniProtKB-UniRule"/>
</dbReference>
<reference evidence="7 8" key="1">
    <citation type="journal article" date="2013" name="Environ. Microbiol.">
        <title>Genome analysis of Chitinivibrio alkaliphilus gen. nov., sp. nov., a novel extremely haloalkaliphilic anaerobic chitinolytic bacterium from the candidate phylum Termite Group 3.</title>
        <authorList>
            <person name="Sorokin D.Y."/>
            <person name="Gumerov V.M."/>
            <person name="Rakitin A.L."/>
            <person name="Beletsky A.V."/>
            <person name="Damste J.S."/>
            <person name="Muyzer G."/>
            <person name="Mardanov A.V."/>
            <person name="Ravin N.V."/>
        </authorList>
    </citation>
    <scope>NUCLEOTIDE SEQUENCE [LARGE SCALE GENOMIC DNA]</scope>
    <source>
        <strain evidence="7 8">ACht1</strain>
    </source>
</reference>
<dbReference type="UniPathway" id="UPA00241">
    <property type="reaction ID" value="UER00353"/>
</dbReference>
<comment type="caution">
    <text evidence="3">Lacks conserved residue(s) required for the propagation of feature annotation.</text>
</comment>
<comment type="function">
    <text evidence="4">Catalyzes two steps in the biosynthesis of coenzyme A. In the first step cysteine is conjugated to 4'-phosphopantothenate to form 4-phosphopantothenoylcysteine, in the latter compound is decarboxylated to form 4'-phosphopantotheine.</text>
</comment>
<organism evidence="7 8">
    <name type="scientific">Chitinivibrio alkaliphilus ACht1</name>
    <dbReference type="NCBI Taxonomy" id="1313304"/>
    <lineage>
        <taxon>Bacteria</taxon>
        <taxon>Pseudomonadati</taxon>
        <taxon>Fibrobacterota</taxon>
        <taxon>Chitinivibrionia</taxon>
        <taxon>Chitinivibrionales</taxon>
        <taxon>Chitinivibrionaceae</taxon>
        <taxon>Chitinivibrio</taxon>
    </lineage>
</organism>
<feature type="binding site" evidence="3">
    <location>
        <position position="282"/>
    </location>
    <ligand>
        <name>CTP</name>
        <dbReference type="ChEBI" id="CHEBI:37563"/>
    </ligand>
</feature>
<dbReference type="InterPro" id="IPR005252">
    <property type="entry name" value="CoaBC"/>
</dbReference>
<proteinExistence type="inferred from homology"/>